<protein>
    <submittedName>
        <fullName evidence="3">Helix-turn-helix domain-containing protein</fullName>
    </submittedName>
</protein>
<dbReference type="PROSITE" id="PS50943">
    <property type="entry name" value="HTH_CROC1"/>
    <property type="match status" value="1"/>
</dbReference>
<organism evidence="3 4">
    <name type="scientific">Agrobacterium cucumeris</name>
    <dbReference type="NCBI Taxonomy" id="2862866"/>
    <lineage>
        <taxon>Bacteria</taxon>
        <taxon>Pseudomonadati</taxon>
        <taxon>Pseudomonadota</taxon>
        <taxon>Alphaproteobacteria</taxon>
        <taxon>Hyphomicrobiales</taxon>
        <taxon>Rhizobiaceae</taxon>
        <taxon>Rhizobium/Agrobacterium group</taxon>
        <taxon>Agrobacterium</taxon>
    </lineage>
</organism>
<evidence type="ECO:0000259" key="2">
    <source>
        <dbReference type="PROSITE" id="PS50943"/>
    </source>
</evidence>
<keyword evidence="4" id="KW-1185">Reference proteome</keyword>
<dbReference type="InterPro" id="IPR001387">
    <property type="entry name" value="Cro/C1-type_HTH"/>
</dbReference>
<evidence type="ECO:0000313" key="3">
    <source>
        <dbReference type="EMBL" id="WHO08417.1"/>
    </source>
</evidence>
<dbReference type="InterPro" id="IPR050807">
    <property type="entry name" value="TransReg_Diox_bact_type"/>
</dbReference>
<keyword evidence="1" id="KW-0238">DNA-binding</keyword>
<dbReference type="SUPFAM" id="SSF47413">
    <property type="entry name" value="lambda repressor-like DNA-binding domains"/>
    <property type="match status" value="1"/>
</dbReference>
<dbReference type="Pfam" id="PF01381">
    <property type="entry name" value="HTH_3"/>
    <property type="match status" value="1"/>
</dbReference>
<sequence>MELRKIFGSNIRHHRKALGLTQEALAEKADLSIEMMGRLERGDASPSFETIESIAKALGLPAIAFFGTGTVIAPEGERGRMLHRVNAALAHMNEDDLVRVTRMLEAFTGKP</sequence>
<dbReference type="Proteomes" id="UP001225611">
    <property type="component" value="Chromosome 1"/>
</dbReference>
<dbReference type="RefSeq" id="WP_269698730.1">
    <property type="nucleotide sequence ID" value="NZ_CP080387.1"/>
</dbReference>
<dbReference type="PANTHER" id="PTHR46797:SF1">
    <property type="entry name" value="METHYLPHOSPHONATE SYNTHASE"/>
    <property type="match status" value="1"/>
</dbReference>
<accession>A0ABY8RN80</accession>
<evidence type="ECO:0000256" key="1">
    <source>
        <dbReference type="ARBA" id="ARBA00023125"/>
    </source>
</evidence>
<dbReference type="CDD" id="cd00093">
    <property type="entry name" value="HTH_XRE"/>
    <property type="match status" value="1"/>
</dbReference>
<gene>
    <name evidence="3" type="ORF">KZ699_01050</name>
</gene>
<feature type="domain" description="HTH cro/C1-type" evidence="2">
    <location>
        <begin position="11"/>
        <end position="66"/>
    </location>
</feature>
<dbReference type="Gene3D" id="1.10.260.40">
    <property type="entry name" value="lambda repressor-like DNA-binding domains"/>
    <property type="match status" value="1"/>
</dbReference>
<dbReference type="SMART" id="SM00530">
    <property type="entry name" value="HTH_XRE"/>
    <property type="match status" value="1"/>
</dbReference>
<reference evidence="3 4" key="1">
    <citation type="journal article" date="2023" name="Syst. Appl. Microbiol.">
        <title>Agrobacterium cucumeris sp. nov. isolated from crazy roots on cucumber (Cucumis sativus).</title>
        <authorList>
            <person name="Warabieda M."/>
            <person name="Kuzmanovic N."/>
            <person name="Trzcinski P."/>
            <person name="Pulawska J."/>
        </authorList>
    </citation>
    <scope>NUCLEOTIDE SEQUENCE [LARGE SCALE GENOMIC DNA]</scope>
    <source>
        <strain evidence="3 4">O132</strain>
    </source>
</reference>
<evidence type="ECO:0000313" key="4">
    <source>
        <dbReference type="Proteomes" id="UP001225611"/>
    </source>
</evidence>
<dbReference type="InterPro" id="IPR010982">
    <property type="entry name" value="Lambda_DNA-bd_dom_sf"/>
</dbReference>
<name>A0ABY8RN80_9HYPH</name>
<proteinExistence type="predicted"/>
<dbReference type="EMBL" id="CP080387">
    <property type="protein sequence ID" value="WHO08417.1"/>
    <property type="molecule type" value="Genomic_DNA"/>
</dbReference>
<dbReference type="PANTHER" id="PTHR46797">
    <property type="entry name" value="HTH-TYPE TRANSCRIPTIONAL REGULATOR"/>
    <property type="match status" value="1"/>
</dbReference>